<feature type="active site" evidence="20">
    <location>
        <position position="176"/>
    </location>
</feature>
<evidence type="ECO:0000256" key="15">
    <source>
        <dbReference type="ARBA" id="ARBA00023211"/>
    </source>
</evidence>
<dbReference type="PROSITE" id="PS00843">
    <property type="entry name" value="DALA_DALA_LIGASE_1"/>
    <property type="match status" value="1"/>
</dbReference>
<evidence type="ECO:0000256" key="22">
    <source>
        <dbReference type="PIRSR" id="PIRSR039102-3"/>
    </source>
</evidence>
<evidence type="ECO:0000256" key="5">
    <source>
        <dbReference type="ARBA" id="ARBA00010871"/>
    </source>
</evidence>
<dbReference type="PIRSF" id="PIRSF039102">
    <property type="entry name" value="Ddl/VanB"/>
    <property type="match status" value="1"/>
</dbReference>
<evidence type="ECO:0000256" key="12">
    <source>
        <dbReference type="ARBA" id="ARBA00022842"/>
    </source>
</evidence>
<feature type="binding site" evidence="22">
    <location>
        <position position="287"/>
    </location>
    <ligand>
        <name>Mg(2+)</name>
        <dbReference type="ChEBI" id="CHEBI:18420"/>
        <label>1</label>
    </ligand>
</feature>
<dbReference type="Gene3D" id="3.30.1490.20">
    <property type="entry name" value="ATP-grasp fold, A domain"/>
    <property type="match status" value="1"/>
</dbReference>
<dbReference type="PROSITE" id="PS00844">
    <property type="entry name" value="DALA_DALA_LIGASE_2"/>
    <property type="match status" value="1"/>
</dbReference>
<dbReference type="GO" id="GO:0009252">
    <property type="term" value="P:peptidoglycan biosynthetic process"/>
    <property type="evidence" value="ECO:0007669"/>
    <property type="project" value="UniProtKB-UniRule"/>
</dbReference>
<dbReference type="GO" id="GO:0071555">
    <property type="term" value="P:cell wall organization"/>
    <property type="evidence" value="ECO:0007669"/>
    <property type="project" value="UniProtKB-KW"/>
</dbReference>
<dbReference type="GO" id="GO:0046872">
    <property type="term" value="F:metal ion binding"/>
    <property type="evidence" value="ECO:0007669"/>
    <property type="project" value="UniProtKB-KW"/>
</dbReference>
<feature type="binding site" evidence="22">
    <location>
        <position position="300"/>
    </location>
    <ligand>
        <name>Mg(2+)</name>
        <dbReference type="ChEBI" id="CHEBI:18420"/>
        <label>1</label>
    </ligand>
</feature>
<dbReference type="FunFam" id="3.30.470.20:FF:000008">
    <property type="entry name" value="D-alanine--D-alanine ligase"/>
    <property type="match status" value="1"/>
</dbReference>
<dbReference type="EMBL" id="NVSR01000003">
    <property type="protein sequence ID" value="PCI30639.1"/>
    <property type="molecule type" value="Genomic_DNA"/>
</dbReference>
<evidence type="ECO:0000259" key="24">
    <source>
        <dbReference type="PROSITE" id="PS50975"/>
    </source>
</evidence>
<dbReference type="GO" id="GO:0005524">
    <property type="term" value="F:ATP binding"/>
    <property type="evidence" value="ECO:0007669"/>
    <property type="project" value="UniProtKB-UniRule"/>
</dbReference>
<dbReference type="GO" id="GO:0008360">
    <property type="term" value="P:regulation of cell shape"/>
    <property type="evidence" value="ECO:0007669"/>
    <property type="project" value="UniProtKB-KW"/>
</dbReference>
<evidence type="ECO:0000256" key="7">
    <source>
        <dbReference type="ARBA" id="ARBA00022490"/>
    </source>
</evidence>
<keyword evidence="13 19" id="KW-0133">Cell shape</keyword>
<feature type="active site" evidence="20">
    <location>
        <position position="311"/>
    </location>
</feature>
<evidence type="ECO:0000256" key="4">
    <source>
        <dbReference type="ARBA" id="ARBA00004752"/>
    </source>
</evidence>
<comment type="cofactor">
    <cofactor evidence="1">
        <name>Mn(2+)</name>
        <dbReference type="ChEBI" id="CHEBI:29035"/>
    </cofactor>
</comment>
<dbReference type="SUPFAM" id="SSF56059">
    <property type="entry name" value="Glutathione synthetase ATP-binding domain-like"/>
    <property type="match status" value="1"/>
</dbReference>
<comment type="pathway">
    <text evidence="4 19">Cell wall biogenesis; peptidoglycan biosynthesis.</text>
</comment>
<dbReference type="Pfam" id="PF01820">
    <property type="entry name" value="Dala_Dala_lig_N"/>
    <property type="match status" value="1"/>
</dbReference>
<dbReference type="InterPro" id="IPR016185">
    <property type="entry name" value="PreATP-grasp_dom_sf"/>
</dbReference>
<evidence type="ECO:0000256" key="11">
    <source>
        <dbReference type="ARBA" id="ARBA00022840"/>
    </source>
</evidence>
<feature type="binding site" evidence="21">
    <location>
        <begin position="168"/>
        <end position="170"/>
    </location>
    <ligand>
        <name>ATP</name>
        <dbReference type="ChEBI" id="CHEBI:30616"/>
    </ligand>
</feature>
<comment type="caution">
    <text evidence="25">The sequence shown here is derived from an EMBL/GenBank/DDBJ whole genome shotgun (WGS) entry which is preliminary data.</text>
</comment>
<keyword evidence="15 22" id="KW-0464">Manganese</keyword>
<keyword evidence="11 23" id="KW-0067">ATP-binding</keyword>
<keyword evidence="7 19" id="KW-0963">Cytoplasm</keyword>
<evidence type="ECO:0000256" key="6">
    <source>
        <dbReference type="ARBA" id="ARBA00012216"/>
    </source>
</evidence>
<evidence type="ECO:0000256" key="18">
    <source>
        <dbReference type="ARBA" id="ARBA00060592"/>
    </source>
</evidence>
<dbReference type="GO" id="GO:0008716">
    <property type="term" value="F:D-alanine-D-alanine ligase activity"/>
    <property type="evidence" value="ECO:0007669"/>
    <property type="project" value="UniProtKB-UniRule"/>
</dbReference>
<comment type="subcellular location">
    <subcellularLocation>
        <location evidence="3 19">Cytoplasm</location>
    </subcellularLocation>
</comment>
<dbReference type="Gene3D" id="3.30.470.20">
    <property type="entry name" value="ATP-grasp fold, B domain"/>
    <property type="match status" value="1"/>
</dbReference>
<proteinExistence type="inferred from homology"/>
<dbReference type="Proteomes" id="UP000218113">
    <property type="component" value="Unassembled WGS sequence"/>
</dbReference>
<sequence>MQTIIVLCGGESSEHEVSLQSANSILNHIPKDKYQVIPVAINKTGQWVTGSPLIQNEQDPTNICLAPNLQPAVFEEGKLNGVKIDAIFPIIHGTYGEDGCLQGLLQMSHVAYVGPGVLGSAVGMDKDIMKRLLIPAGINCAQHFVIYRWQENRPTYEEVAQELGEILFVKPCNLGSSVGISKCHNQQEYDQALQFAFQYDNKLLVEGFIQGQEIEVAVLGNENPKASIPGEVIPGADFYSYDSKYIDSNATKTQIPAQLSSETTQKVQDIAIQSFRLLELAGLTRVDFFVEKNGKIWLNEVNTLPGFTSISMYPKLWEASGIPYPELIHQLIQLAIQRHQTEKELKRNRI</sequence>
<evidence type="ECO:0000313" key="25">
    <source>
        <dbReference type="EMBL" id="PCI30639.1"/>
    </source>
</evidence>
<feature type="domain" description="ATP-grasp" evidence="24">
    <location>
        <begin position="130"/>
        <end position="333"/>
    </location>
</feature>
<dbReference type="NCBIfam" id="TIGR01205">
    <property type="entry name" value="D_ala_D_alaTIGR"/>
    <property type="match status" value="1"/>
</dbReference>
<dbReference type="NCBIfam" id="NF002528">
    <property type="entry name" value="PRK01966.1-4"/>
    <property type="match status" value="1"/>
</dbReference>
<comment type="pathway">
    <text evidence="18">Glycan biosynthesis.</text>
</comment>
<dbReference type="InterPro" id="IPR011761">
    <property type="entry name" value="ATP-grasp"/>
</dbReference>
<evidence type="ECO:0000313" key="26">
    <source>
        <dbReference type="Proteomes" id="UP000218113"/>
    </source>
</evidence>
<dbReference type="FunFam" id="3.30.1490.20:FF:000007">
    <property type="entry name" value="D-alanine--D-alanine ligase"/>
    <property type="match status" value="1"/>
</dbReference>
<comment type="similarity">
    <text evidence="5 19">Belongs to the D-alanine--D-alanine ligase family.</text>
</comment>
<evidence type="ECO:0000256" key="8">
    <source>
        <dbReference type="ARBA" id="ARBA00022598"/>
    </source>
</evidence>
<evidence type="ECO:0000256" key="14">
    <source>
        <dbReference type="ARBA" id="ARBA00022984"/>
    </source>
</evidence>
<feature type="binding site" evidence="22">
    <location>
        <position position="302"/>
    </location>
    <ligand>
        <name>Mg(2+)</name>
        <dbReference type="ChEBI" id="CHEBI:18420"/>
        <label>2</label>
    </ligand>
</feature>
<reference evidence="26" key="1">
    <citation type="submission" date="2017-08" db="EMBL/GenBank/DDBJ databases">
        <title>A dynamic microbial community with high functional redundancy inhabits the cold, oxic subseafloor aquifer.</title>
        <authorList>
            <person name="Tully B.J."/>
            <person name="Wheat C.G."/>
            <person name="Glazer B.T."/>
            <person name="Huber J.A."/>
        </authorList>
    </citation>
    <scope>NUCLEOTIDE SEQUENCE [LARGE SCALE GENOMIC DNA]</scope>
</reference>
<keyword evidence="14 19" id="KW-0573">Peptidoglycan synthesis</keyword>
<evidence type="ECO:0000256" key="20">
    <source>
        <dbReference type="PIRSR" id="PIRSR039102-1"/>
    </source>
</evidence>
<evidence type="ECO:0000256" key="2">
    <source>
        <dbReference type="ARBA" id="ARBA00003921"/>
    </source>
</evidence>
<evidence type="ECO:0000256" key="9">
    <source>
        <dbReference type="ARBA" id="ARBA00022723"/>
    </source>
</evidence>
<dbReference type="GO" id="GO:0005829">
    <property type="term" value="C:cytosol"/>
    <property type="evidence" value="ECO:0007669"/>
    <property type="project" value="TreeGrafter"/>
</dbReference>
<keyword evidence="12 22" id="KW-0460">Magnesium</keyword>
<evidence type="ECO:0000256" key="23">
    <source>
        <dbReference type="PROSITE-ProRule" id="PRU00409"/>
    </source>
</evidence>
<evidence type="ECO:0000256" key="10">
    <source>
        <dbReference type="ARBA" id="ARBA00022741"/>
    </source>
</evidence>
<dbReference type="PANTHER" id="PTHR23132">
    <property type="entry name" value="D-ALANINE--D-ALANINE LIGASE"/>
    <property type="match status" value="1"/>
</dbReference>
<feature type="binding site" evidence="21">
    <location>
        <begin position="206"/>
        <end position="213"/>
    </location>
    <ligand>
        <name>ATP</name>
        <dbReference type="ChEBI" id="CHEBI:30616"/>
    </ligand>
</feature>
<dbReference type="Gene3D" id="3.40.50.20">
    <property type="match status" value="1"/>
</dbReference>
<organism evidence="25 26">
    <name type="scientific">SAR324 cluster bacterium</name>
    <dbReference type="NCBI Taxonomy" id="2024889"/>
    <lineage>
        <taxon>Bacteria</taxon>
        <taxon>Deltaproteobacteria</taxon>
        <taxon>SAR324 cluster</taxon>
    </lineage>
</organism>
<feature type="binding site" evidence="21">
    <location>
        <begin position="176"/>
        <end position="177"/>
    </location>
    <ligand>
        <name>ATP</name>
        <dbReference type="ChEBI" id="CHEBI:30616"/>
    </ligand>
</feature>
<dbReference type="UniPathway" id="UPA00219"/>
<dbReference type="HAMAP" id="MF_00047">
    <property type="entry name" value="Dala_Dala_lig"/>
    <property type="match status" value="1"/>
</dbReference>
<dbReference type="AlphaFoldDB" id="A0A2A4TBD1"/>
<evidence type="ECO:0000256" key="13">
    <source>
        <dbReference type="ARBA" id="ARBA00022960"/>
    </source>
</evidence>
<evidence type="ECO:0000256" key="21">
    <source>
        <dbReference type="PIRSR" id="PIRSR039102-2"/>
    </source>
</evidence>
<feature type="active site" evidence="20">
    <location>
        <position position="14"/>
    </location>
</feature>
<dbReference type="InterPro" id="IPR011095">
    <property type="entry name" value="Dala_Dala_lig_C"/>
</dbReference>
<evidence type="ECO:0000256" key="16">
    <source>
        <dbReference type="ARBA" id="ARBA00023316"/>
    </source>
</evidence>
<dbReference type="SUPFAM" id="SSF52440">
    <property type="entry name" value="PreATP-grasp domain"/>
    <property type="match status" value="1"/>
</dbReference>
<feature type="binding site" evidence="21">
    <location>
        <begin position="299"/>
        <end position="300"/>
    </location>
    <ligand>
        <name>ATP</name>
        <dbReference type="ChEBI" id="CHEBI:30616"/>
    </ligand>
</feature>
<comment type="catalytic activity">
    <reaction evidence="17 19">
        <text>2 D-alanine + ATP = D-alanyl-D-alanine + ADP + phosphate + H(+)</text>
        <dbReference type="Rhea" id="RHEA:11224"/>
        <dbReference type="ChEBI" id="CHEBI:15378"/>
        <dbReference type="ChEBI" id="CHEBI:30616"/>
        <dbReference type="ChEBI" id="CHEBI:43474"/>
        <dbReference type="ChEBI" id="CHEBI:57416"/>
        <dbReference type="ChEBI" id="CHEBI:57822"/>
        <dbReference type="ChEBI" id="CHEBI:456216"/>
        <dbReference type="EC" id="6.3.2.4"/>
    </reaction>
</comment>
<accession>A0A2A4TBD1</accession>
<evidence type="ECO:0000256" key="19">
    <source>
        <dbReference type="HAMAP-Rule" id="MF_00047"/>
    </source>
</evidence>
<evidence type="ECO:0000256" key="17">
    <source>
        <dbReference type="ARBA" id="ARBA00047614"/>
    </source>
</evidence>
<name>A0A2A4TBD1_9DELT</name>
<dbReference type="PROSITE" id="PS50975">
    <property type="entry name" value="ATP_GRASP"/>
    <property type="match status" value="1"/>
</dbReference>
<evidence type="ECO:0000256" key="1">
    <source>
        <dbReference type="ARBA" id="ARBA00001936"/>
    </source>
</evidence>
<keyword evidence="10 21" id="KW-0547">Nucleotide-binding</keyword>
<keyword evidence="16 19" id="KW-0961">Cell wall biogenesis/degradation</keyword>
<dbReference type="InterPro" id="IPR005905">
    <property type="entry name" value="D_ala_D_ala"/>
</dbReference>
<comment type="function">
    <text evidence="2 19">Cell wall formation.</text>
</comment>
<keyword evidence="9 22" id="KW-0479">Metal-binding</keyword>
<dbReference type="EC" id="6.3.2.4" evidence="6 19"/>
<feature type="binding site" evidence="21">
    <location>
        <position position="126"/>
    </location>
    <ligand>
        <name>ATP</name>
        <dbReference type="ChEBI" id="CHEBI:30616"/>
    </ligand>
</feature>
<comment type="cofactor">
    <cofactor evidence="22">
        <name>Mg(2+)</name>
        <dbReference type="ChEBI" id="CHEBI:18420"/>
    </cofactor>
    <cofactor evidence="22">
        <name>Mn(2+)</name>
        <dbReference type="ChEBI" id="CHEBI:29035"/>
    </cofactor>
    <text evidence="22">Binds 2 magnesium or manganese ions per subunit.</text>
</comment>
<dbReference type="InterPro" id="IPR011127">
    <property type="entry name" value="Dala_Dala_lig_N"/>
</dbReference>
<dbReference type="InterPro" id="IPR000291">
    <property type="entry name" value="D-Ala_lig_Van_CS"/>
</dbReference>
<feature type="binding site" evidence="22">
    <location>
        <position position="300"/>
    </location>
    <ligand>
        <name>Mg(2+)</name>
        <dbReference type="ChEBI" id="CHEBI:18420"/>
        <label>2</label>
    </ligand>
</feature>
<gene>
    <name evidence="19" type="primary">ddl</name>
    <name evidence="25" type="ORF">COB67_01430</name>
</gene>
<keyword evidence="8 19" id="KW-0436">Ligase</keyword>
<evidence type="ECO:0000256" key="3">
    <source>
        <dbReference type="ARBA" id="ARBA00004496"/>
    </source>
</evidence>
<dbReference type="PANTHER" id="PTHR23132:SF25">
    <property type="entry name" value="D-ALANINE--D-ALANINE LIGASE A"/>
    <property type="match status" value="1"/>
</dbReference>
<protein>
    <recommendedName>
        <fullName evidence="6 19">D-alanine--D-alanine ligase</fullName>
        <ecNumber evidence="6 19">6.3.2.4</ecNumber>
    </recommendedName>
    <alternativeName>
        <fullName evidence="19">D-Ala-D-Ala ligase</fullName>
    </alternativeName>
    <alternativeName>
        <fullName evidence="19">D-alanylalanine synthetase</fullName>
    </alternativeName>
</protein>
<dbReference type="Pfam" id="PF07478">
    <property type="entry name" value="Dala_Dala_lig_C"/>
    <property type="match status" value="1"/>
</dbReference>
<dbReference type="InterPro" id="IPR013815">
    <property type="entry name" value="ATP_grasp_subdomain_1"/>
</dbReference>